<evidence type="ECO:0000256" key="5">
    <source>
        <dbReference type="ARBA" id="ARBA00023002"/>
    </source>
</evidence>
<dbReference type="GO" id="GO:0031543">
    <property type="term" value="F:peptidyl-proline dioxygenase activity"/>
    <property type="evidence" value="ECO:0007669"/>
    <property type="project" value="TreeGrafter"/>
</dbReference>
<evidence type="ECO:0000256" key="3">
    <source>
        <dbReference type="ARBA" id="ARBA00022896"/>
    </source>
</evidence>
<keyword evidence="3" id="KW-0847">Vitamin C</keyword>
<evidence type="ECO:0000256" key="6">
    <source>
        <dbReference type="ARBA" id="ARBA00023004"/>
    </source>
</evidence>
<dbReference type="Pfam" id="PF13640">
    <property type="entry name" value="2OG-FeII_Oxy_3"/>
    <property type="match status" value="1"/>
</dbReference>
<feature type="domain" description="Fe2OG dioxygenase" evidence="7">
    <location>
        <begin position="124"/>
        <end position="226"/>
    </location>
</feature>
<evidence type="ECO:0000259" key="7">
    <source>
        <dbReference type="PROSITE" id="PS51471"/>
    </source>
</evidence>
<name>A4G509_HERAR</name>
<dbReference type="GO" id="GO:0031418">
    <property type="term" value="F:L-ascorbic acid binding"/>
    <property type="evidence" value="ECO:0007669"/>
    <property type="project" value="UniProtKB-KW"/>
</dbReference>
<dbReference type="PROSITE" id="PS51471">
    <property type="entry name" value="FE2OG_OXY"/>
    <property type="match status" value="1"/>
</dbReference>
<dbReference type="Gene3D" id="2.60.120.620">
    <property type="entry name" value="q2cbj1_9rhob like domain"/>
    <property type="match status" value="1"/>
</dbReference>
<keyword evidence="2" id="KW-0479">Metal-binding</keyword>
<sequence length="228" mass="25898">MHNEQTVCGRLRFQKNSIMLLDPPHAQAGVSDVLQSKICNDLETQGWLQQDFFLPDDLTIALAAECRQMSATGSLKSAGIGRAEGQMLRPDIRGDQIAWLKAGQSIPCDRYLQIMENVRIALNRSLYLGLEEYESHFAIYLPGTCYRKHLDRFRDDDCRTVSAVVYLNPVWLPEQGGVLRLHIDDTRTEDITPLGGRLVLFMSADMPHEVLPATHDRMSLAGWFRRRV</sequence>
<evidence type="ECO:0000256" key="1">
    <source>
        <dbReference type="ARBA" id="ARBA00001961"/>
    </source>
</evidence>
<dbReference type="InterPro" id="IPR051559">
    <property type="entry name" value="HIF_prolyl_hydroxylases"/>
</dbReference>
<accession>A4G509</accession>
<organism evidence="8 9">
    <name type="scientific">Herminiimonas arsenicoxydans</name>
    <dbReference type="NCBI Taxonomy" id="204773"/>
    <lineage>
        <taxon>Bacteria</taxon>
        <taxon>Pseudomonadati</taxon>
        <taxon>Pseudomonadota</taxon>
        <taxon>Betaproteobacteria</taxon>
        <taxon>Burkholderiales</taxon>
        <taxon>Oxalobacteraceae</taxon>
        <taxon>Herminiimonas</taxon>
    </lineage>
</organism>
<dbReference type="eggNOG" id="COG3751">
    <property type="taxonomic scope" value="Bacteria"/>
</dbReference>
<dbReference type="AlphaFoldDB" id="A4G509"/>
<evidence type="ECO:0000313" key="9">
    <source>
        <dbReference type="Proteomes" id="UP000006697"/>
    </source>
</evidence>
<dbReference type="EMBL" id="CU207211">
    <property type="protein sequence ID" value="CAL61596.1"/>
    <property type="molecule type" value="Genomic_DNA"/>
</dbReference>
<dbReference type="PANTHER" id="PTHR12907:SF26">
    <property type="entry name" value="HIF PROLYL HYDROXYLASE, ISOFORM C"/>
    <property type="match status" value="1"/>
</dbReference>
<dbReference type="STRING" id="204773.HEAR1425"/>
<evidence type="ECO:0000313" key="8">
    <source>
        <dbReference type="EMBL" id="CAL61596.1"/>
    </source>
</evidence>
<dbReference type="GO" id="GO:0008198">
    <property type="term" value="F:ferrous iron binding"/>
    <property type="evidence" value="ECO:0007669"/>
    <property type="project" value="TreeGrafter"/>
</dbReference>
<dbReference type="InterPro" id="IPR006620">
    <property type="entry name" value="Pro_4_hyd_alph"/>
</dbReference>
<dbReference type="KEGG" id="har:HEAR1425"/>
<dbReference type="GO" id="GO:0071456">
    <property type="term" value="P:cellular response to hypoxia"/>
    <property type="evidence" value="ECO:0007669"/>
    <property type="project" value="TreeGrafter"/>
</dbReference>
<keyword evidence="4" id="KW-0223">Dioxygenase</keyword>
<dbReference type="InterPro" id="IPR044862">
    <property type="entry name" value="Pro_4_hyd_alph_FE2OG_OXY"/>
</dbReference>
<comment type="cofactor">
    <cofactor evidence="1">
        <name>L-ascorbate</name>
        <dbReference type="ChEBI" id="CHEBI:38290"/>
    </cofactor>
</comment>
<gene>
    <name evidence="8" type="ordered locus">HEAR1425</name>
</gene>
<keyword evidence="9" id="KW-1185">Reference proteome</keyword>
<dbReference type="SMART" id="SM00702">
    <property type="entry name" value="P4Hc"/>
    <property type="match status" value="1"/>
</dbReference>
<proteinExistence type="predicted"/>
<reference evidence="8 9" key="1">
    <citation type="journal article" date="2007" name="PLoS Genet.">
        <title>A tale of two oxidation states: bacterial colonization of arsenic-rich environments.</title>
        <authorList>
            <person name="Muller D."/>
            <person name="Medigue C."/>
            <person name="Koechler S."/>
            <person name="Barbe V."/>
            <person name="Barakat M."/>
            <person name="Talla E."/>
            <person name="Bonnefoy V."/>
            <person name="Krin E."/>
            <person name="Arsene-Ploetze F."/>
            <person name="Carapito C."/>
            <person name="Chandler M."/>
            <person name="Cournoyer B."/>
            <person name="Cruveiller S."/>
            <person name="Dossat C."/>
            <person name="Duval S."/>
            <person name="Heymann M."/>
            <person name="Leize E."/>
            <person name="Lieutaud A."/>
            <person name="Lievremont D."/>
            <person name="Makita Y."/>
            <person name="Mangenot S."/>
            <person name="Nitschke W."/>
            <person name="Ortet P."/>
            <person name="Perdrial N."/>
            <person name="Schoepp B."/>
            <person name="Siguier N."/>
            <person name="Simeonova D.D."/>
            <person name="Rouy Z."/>
            <person name="Segurens B."/>
            <person name="Turlin E."/>
            <person name="Vallenet D."/>
            <person name="Van Dorsselaer A."/>
            <person name="Weiss S."/>
            <person name="Weissenbach J."/>
            <person name="Lett M.C."/>
            <person name="Danchin A."/>
            <person name="Bertin P.N."/>
        </authorList>
    </citation>
    <scope>NUCLEOTIDE SEQUENCE [LARGE SCALE GENOMIC DNA]</scope>
    <source>
        <strain evidence="9">ULPAs1</strain>
    </source>
</reference>
<dbReference type="PANTHER" id="PTHR12907">
    <property type="entry name" value="EGL NINE HOMOLOG-RELATED"/>
    <property type="match status" value="1"/>
</dbReference>
<evidence type="ECO:0000256" key="2">
    <source>
        <dbReference type="ARBA" id="ARBA00022723"/>
    </source>
</evidence>
<protein>
    <submittedName>
        <fullName evidence="8">Oxidoreductase, 2OG-Fe(II) oxygenase family</fullName>
    </submittedName>
</protein>
<keyword evidence="5" id="KW-0560">Oxidoreductase</keyword>
<dbReference type="Proteomes" id="UP000006697">
    <property type="component" value="Chromosome"/>
</dbReference>
<keyword evidence="6" id="KW-0408">Iron</keyword>
<evidence type="ECO:0000256" key="4">
    <source>
        <dbReference type="ARBA" id="ARBA00022964"/>
    </source>
</evidence>
<dbReference type="HOGENOM" id="CLU_022206_1_0_4"/>
<dbReference type="InterPro" id="IPR005123">
    <property type="entry name" value="Oxoglu/Fe-dep_dioxygenase_dom"/>
</dbReference>